<evidence type="ECO:0000313" key="1">
    <source>
        <dbReference type="EMBL" id="PNP86243.1"/>
    </source>
</evidence>
<protein>
    <submittedName>
        <fullName evidence="1">Uncharacterized protein</fullName>
    </submittedName>
</protein>
<sequence>MVVCLFCIVDMSIVTDPTTGLAFMDLLKQTVGFQDAFVEFLSV</sequence>
<proteinExistence type="predicted"/>
<accession>A0A2K0WVE6</accession>
<dbReference type="EMBL" id="MTQA01000017">
    <property type="protein sequence ID" value="PNP86243.1"/>
    <property type="molecule type" value="Genomic_DNA"/>
</dbReference>
<reference evidence="1 2" key="1">
    <citation type="submission" date="2017-06" db="EMBL/GenBank/DDBJ databases">
        <title>Genome of Fusarium nygamai isolate CS10214.</title>
        <authorList>
            <person name="Gardiner D.M."/>
            <person name="Obanor F."/>
            <person name="Kazan K."/>
        </authorList>
    </citation>
    <scope>NUCLEOTIDE SEQUENCE [LARGE SCALE GENOMIC DNA]</scope>
    <source>
        <strain evidence="1 2">CS10214</strain>
    </source>
</reference>
<evidence type="ECO:0000313" key="2">
    <source>
        <dbReference type="Proteomes" id="UP000236664"/>
    </source>
</evidence>
<gene>
    <name evidence="1" type="ORF">FNYG_00471</name>
</gene>
<dbReference type="Proteomes" id="UP000236664">
    <property type="component" value="Unassembled WGS sequence"/>
</dbReference>
<dbReference type="STRING" id="42673.A0A2K0WVE6"/>
<keyword evidence="2" id="KW-1185">Reference proteome</keyword>
<organism evidence="1 2">
    <name type="scientific">Gibberella nygamai</name>
    <name type="common">Bean root rot disease fungus</name>
    <name type="synonym">Fusarium nygamai</name>
    <dbReference type="NCBI Taxonomy" id="42673"/>
    <lineage>
        <taxon>Eukaryota</taxon>
        <taxon>Fungi</taxon>
        <taxon>Dikarya</taxon>
        <taxon>Ascomycota</taxon>
        <taxon>Pezizomycotina</taxon>
        <taxon>Sordariomycetes</taxon>
        <taxon>Hypocreomycetidae</taxon>
        <taxon>Hypocreales</taxon>
        <taxon>Nectriaceae</taxon>
        <taxon>Fusarium</taxon>
        <taxon>Fusarium fujikuroi species complex</taxon>
    </lineage>
</organism>
<dbReference type="AlphaFoldDB" id="A0A2K0WVE6"/>
<comment type="caution">
    <text evidence="1">The sequence shown here is derived from an EMBL/GenBank/DDBJ whole genome shotgun (WGS) entry which is preliminary data.</text>
</comment>
<name>A0A2K0WVE6_GIBNY</name>